<evidence type="ECO:0000313" key="2">
    <source>
        <dbReference type="Proteomes" id="UP001359559"/>
    </source>
</evidence>
<name>A0AAN9FT08_CLITE</name>
<evidence type="ECO:0000313" key="1">
    <source>
        <dbReference type="EMBL" id="KAK7280729.1"/>
    </source>
</evidence>
<comment type="caution">
    <text evidence="1">The sequence shown here is derived from an EMBL/GenBank/DDBJ whole genome shotgun (WGS) entry which is preliminary data.</text>
</comment>
<proteinExistence type="predicted"/>
<dbReference type="AlphaFoldDB" id="A0AAN9FT08"/>
<organism evidence="1 2">
    <name type="scientific">Clitoria ternatea</name>
    <name type="common">Butterfly pea</name>
    <dbReference type="NCBI Taxonomy" id="43366"/>
    <lineage>
        <taxon>Eukaryota</taxon>
        <taxon>Viridiplantae</taxon>
        <taxon>Streptophyta</taxon>
        <taxon>Embryophyta</taxon>
        <taxon>Tracheophyta</taxon>
        <taxon>Spermatophyta</taxon>
        <taxon>Magnoliopsida</taxon>
        <taxon>eudicotyledons</taxon>
        <taxon>Gunneridae</taxon>
        <taxon>Pentapetalae</taxon>
        <taxon>rosids</taxon>
        <taxon>fabids</taxon>
        <taxon>Fabales</taxon>
        <taxon>Fabaceae</taxon>
        <taxon>Papilionoideae</taxon>
        <taxon>50 kb inversion clade</taxon>
        <taxon>NPAAA clade</taxon>
        <taxon>indigoferoid/millettioid clade</taxon>
        <taxon>Phaseoleae</taxon>
        <taxon>Clitoria</taxon>
    </lineage>
</organism>
<dbReference type="Proteomes" id="UP001359559">
    <property type="component" value="Unassembled WGS sequence"/>
</dbReference>
<protein>
    <submittedName>
        <fullName evidence="1">Uncharacterized protein</fullName>
    </submittedName>
</protein>
<gene>
    <name evidence="1" type="ORF">RJT34_25796</name>
</gene>
<sequence>MVAMGKREHSRECSYYDIANCERFNIHSFNDSTIHSFSSAFSKIIMKKRKKRRCRVTDREDGELKKKLGGDECLCCATGRRR</sequence>
<dbReference type="EMBL" id="JAYKXN010000006">
    <property type="protein sequence ID" value="KAK7280729.1"/>
    <property type="molecule type" value="Genomic_DNA"/>
</dbReference>
<accession>A0AAN9FT08</accession>
<reference evidence="1 2" key="1">
    <citation type="submission" date="2024-01" db="EMBL/GenBank/DDBJ databases">
        <title>The genomes of 5 underutilized Papilionoideae crops provide insights into root nodulation and disease resistance.</title>
        <authorList>
            <person name="Yuan L."/>
        </authorList>
    </citation>
    <scope>NUCLEOTIDE SEQUENCE [LARGE SCALE GENOMIC DNA]</scope>
    <source>
        <strain evidence="1">LY-2023</strain>
        <tissue evidence="1">Leaf</tissue>
    </source>
</reference>
<keyword evidence="2" id="KW-1185">Reference proteome</keyword>